<evidence type="ECO:0000256" key="1">
    <source>
        <dbReference type="ARBA" id="ARBA00004651"/>
    </source>
</evidence>
<dbReference type="PANTHER" id="PTHR30081:SF8">
    <property type="entry name" value="PROTEIN TRANSLOCASE SUBUNIT SECF"/>
    <property type="match status" value="1"/>
</dbReference>
<dbReference type="EnsemblBacteria" id="BAC92108">
    <property type="protein sequence ID" value="BAC92108"/>
    <property type="gene ID" value="BAC92108"/>
</dbReference>
<dbReference type="NCBIfam" id="TIGR00916">
    <property type="entry name" value="2A0604s01"/>
    <property type="match status" value="1"/>
</dbReference>
<dbReference type="GO" id="GO:0006605">
    <property type="term" value="P:protein targeting"/>
    <property type="evidence" value="ECO:0007669"/>
    <property type="project" value="UniProtKB-UniRule"/>
</dbReference>
<evidence type="ECO:0000256" key="8">
    <source>
        <dbReference type="ARBA" id="ARBA00023010"/>
    </source>
</evidence>
<evidence type="ECO:0000256" key="4">
    <source>
        <dbReference type="ARBA" id="ARBA00022519"/>
    </source>
</evidence>
<evidence type="ECO:0000256" key="10">
    <source>
        <dbReference type="HAMAP-Rule" id="MF_01464"/>
    </source>
</evidence>
<dbReference type="GO" id="GO:0015450">
    <property type="term" value="F:protein-transporting ATPase activity"/>
    <property type="evidence" value="ECO:0007669"/>
    <property type="project" value="InterPro"/>
</dbReference>
<dbReference type="AlphaFoldDB" id="Q7NDR5"/>
<dbReference type="HAMAP" id="MF_01464_B">
    <property type="entry name" value="SecF_B"/>
    <property type="match status" value="1"/>
</dbReference>
<evidence type="ECO:0000313" key="13">
    <source>
        <dbReference type="Proteomes" id="UP000000557"/>
    </source>
</evidence>
<dbReference type="GO" id="GO:0015031">
    <property type="term" value="P:protein transport"/>
    <property type="evidence" value="ECO:0000318"/>
    <property type="project" value="GO_Central"/>
</dbReference>
<feature type="transmembrane region" description="Helical" evidence="10">
    <location>
        <begin position="156"/>
        <end position="181"/>
    </location>
</feature>
<dbReference type="InterPro" id="IPR022813">
    <property type="entry name" value="SecD/SecF_arch_bac"/>
</dbReference>
<dbReference type="InterPro" id="IPR022646">
    <property type="entry name" value="SecD/SecF_CS"/>
</dbReference>
<evidence type="ECO:0000256" key="9">
    <source>
        <dbReference type="ARBA" id="ARBA00023136"/>
    </source>
</evidence>
<dbReference type="InParanoid" id="Q7NDR5"/>
<sequence>MKIEVAKSKSKWFTASGIGLGIGLVAMVISLLTLGSPLRLGLDFTGGTLLQLKFVKAIPDIAKVRAEVGEAGYPNSVVQQIGSDTIAVRTRPLSQPERSKLQDALKADLGNFQLERIESVGPTLGQELLFNGLLSLALALAAILVYLAFRFQLDYAICAAVAMFHNVIATMGVFAILGLLLGIEVDTLFVVAILTIVGFSVQDTVVVFDRVRENLKFLSRKKPFPDIVNDSVNQTWVRSVNNNIAALLVLLPLSIFGGESIRYFALALIIGFVVGTYSSIFIAAALLVWWRERQTVGATGAGAAKAER</sequence>
<feature type="domain" description="Protein export membrane protein SecD/SecF C-terminal" evidence="11">
    <location>
        <begin position="104"/>
        <end position="292"/>
    </location>
</feature>
<dbReference type="FunCoup" id="Q7NDR5">
    <property type="interactions" value="21"/>
</dbReference>
<dbReference type="EMBL" id="BA000045">
    <property type="protein sequence ID" value="BAC92108.1"/>
    <property type="molecule type" value="Genomic_DNA"/>
</dbReference>
<evidence type="ECO:0000256" key="5">
    <source>
        <dbReference type="ARBA" id="ARBA00022692"/>
    </source>
</evidence>
<comment type="similarity">
    <text evidence="10">Belongs to the SecD/SecF family. SecF subfamily.</text>
</comment>
<gene>
    <name evidence="10 12" type="primary">secF</name>
</gene>
<feature type="transmembrane region" description="Helical" evidence="10">
    <location>
        <begin position="263"/>
        <end position="290"/>
    </location>
</feature>
<evidence type="ECO:0000256" key="7">
    <source>
        <dbReference type="ARBA" id="ARBA00022989"/>
    </source>
</evidence>
<dbReference type="KEGG" id="gvi:glr4167"/>
<reference evidence="12 13" key="2">
    <citation type="journal article" date="2003" name="DNA Res.">
        <title>Complete genome structure of Gloeobacter violaceus PCC 7421, a cyanobacterium that lacks thylakoids (supplement).</title>
        <authorList>
            <person name="Nakamura Y."/>
            <person name="Kaneko T."/>
            <person name="Sato S."/>
            <person name="Mimuro M."/>
            <person name="Miyashita H."/>
            <person name="Tsuchiya T."/>
            <person name="Sasamoto S."/>
            <person name="Watanabe A."/>
            <person name="Kawashima K."/>
            <person name="Kishida Y."/>
            <person name="Kiyokawa C."/>
            <person name="Kohara M."/>
            <person name="Matsumoto M."/>
            <person name="Matsuno A."/>
            <person name="Nakazaki N."/>
            <person name="Shimpo S."/>
            <person name="Takeuchi C."/>
            <person name="Yamada M."/>
            <person name="Tabata S."/>
        </authorList>
    </citation>
    <scope>NUCLEOTIDE SEQUENCE [LARGE SCALE GENOMIC DNA]</scope>
    <source>
        <strain evidence="13">ATCC 29082 / PCC 7421</strain>
    </source>
</reference>
<dbReference type="eggNOG" id="COG0341">
    <property type="taxonomic scope" value="Bacteria"/>
</dbReference>
<dbReference type="Pfam" id="PF02355">
    <property type="entry name" value="SecD_SecF_C"/>
    <property type="match status" value="1"/>
</dbReference>
<evidence type="ECO:0000256" key="3">
    <source>
        <dbReference type="ARBA" id="ARBA00022475"/>
    </source>
</evidence>
<dbReference type="PhylomeDB" id="Q7NDR5"/>
<dbReference type="OrthoDB" id="9805019at2"/>
<dbReference type="PANTHER" id="PTHR30081">
    <property type="entry name" value="PROTEIN-EXPORT MEMBRANE PROTEIN SEC"/>
    <property type="match status" value="1"/>
</dbReference>
<dbReference type="Pfam" id="PF07549">
    <property type="entry name" value="Sec_GG"/>
    <property type="match status" value="1"/>
</dbReference>
<dbReference type="InterPro" id="IPR022645">
    <property type="entry name" value="SecD/SecF_bac"/>
</dbReference>
<feature type="transmembrane region" description="Helical" evidence="10">
    <location>
        <begin position="240"/>
        <end position="257"/>
    </location>
</feature>
<feature type="transmembrane region" description="Helical" evidence="10">
    <location>
        <begin position="187"/>
        <end position="208"/>
    </location>
</feature>
<dbReference type="GO" id="GO:0005886">
    <property type="term" value="C:plasma membrane"/>
    <property type="evidence" value="ECO:0000318"/>
    <property type="project" value="GO_Central"/>
</dbReference>
<feature type="transmembrane region" description="Helical" evidence="10">
    <location>
        <begin position="128"/>
        <end position="149"/>
    </location>
</feature>
<comment type="subunit">
    <text evidence="10">Forms a complex with SecD. Part of the essential Sec protein translocation apparatus which comprises SecA, SecYEG and auxiliary proteins SecDF. Other proteins may also be involved.</text>
</comment>
<keyword evidence="5 10" id="KW-0812">Transmembrane</keyword>
<organism evidence="12 13">
    <name type="scientific">Gloeobacter violaceus (strain ATCC 29082 / PCC 7421)</name>
    <dbReference type="NCBI Taxonomy" id="251221"/>
    <lineage>
        <taxon>Bacteria</taxon>
        <taxon>Bacillati</taxon>
        <taxon>Cyanobacteriota</taxon>
        <taxon>Cyanophyceae</taxon>
        <taxon>Gloeobacterales</taxon>
        <taxon>Gloeobacteraceae</taxon>
        <taxon>Gloeobacter</taxon>
    </lineage>
</organism>
<keyword evidence="9 10" id="KW-0472">Membrane</keyword>
<accession>Q7NDR5</accession>
<evidence type="ECO:0000259" key="11">
    <source>
        <dbReference type="Pfam" id="PF02355"/>
    </source>
</evidence>
<keyword evidence="2 10" id="KW-0813">Transport</keyword>
<dbReference type="STRING" id="251221.gene:10761685"/>
<keyword evidence="13" id="KW-1185">Reference proteome</keyword>
<dbReference type="InterPro" id="IPR005665">
    <property type="entry name" value="SecF_bac"/>
</dbReference>
<dbReference type="RefSeq" id="WP_011144153.1">
    <property type="nucleotide sequence ID" value="NC_005125.1"/>
</dbReference>
<dbReference type="HOGENOM" id="CLU_050012_0_0_3"/>
<evidence type="ECO:0000256" key="6">
    <source>
        <dbReference type="ARBA" id="ARBA00022927"/>
    </source>
</evidence>
<dbReference type="FunFam" id="1.20.1640.10:FF:000055">
    <property type="entry name" value="Protein-export membrane protein SecF"/>
    <property type="match status" value="1"/>
</dbReference>
<keyword evidence="7 10" id="KW-1133">Transmembrane helix</keyword>
<evidence type="ECO:0000256" key="2">
    <source>
        <dbReference type="ARBA" id="ARBA00022448"/>
    </source>
</evidence>
<protein>
    <recommendedName>
        <fullName evidence="10">Protein-export membrane protein SecF</fullName>
    </recommendedName>
</protein>
<dbReference type="InterPro" id="IPR048634">
    <property type="entry name" value="SecD_SecF_C"/>
</dbReference>
<comment type="subcellular location">
    <subcellularLocation>
        <location evidence="10">Cell inner membrane</location>
        <topology evidence="10">Multi-pass membrane protein</topology>
    </subcellularLocation>
    <subcellularLocation>
        <location evidence="1">Cell membrane</location>
        <topology evidence="1">Multi-pass membrane protein</topology>
    </subcellularLocation>
</comment>
<keyword evidence="4 10" id="KW-0997">Cell inner membrane</keyword>
<dbReference type="PRINTS" id="PR01755">
    <property type="entry name" value="SECFTRNLCASE"/>
</dbReference>
<dbReference type="GO" id="GO:0065002">
    <property type="term" value="P:intracellular protein transmembrane transport"/>
    <property type="evidence" value="ECO:0007669"/>
    <property type="project" value="UniProtKB-UniRule"/>
</dbReference>
<dbReference type="NCBIfam" id="TIGR00966">
    <property type="entry name" value="transloc_SecF"/>
    <property type="match status" value="1"/>
</dbReference>
<dbReference type="PATRIC" id="fig|251221.4.peg.4200"/>
<evidence type="ECO:0000313" key="12">
    <source>
        <dbReference type="EMBL" id="BAC92108.1"/>
    </source>
</evidence>
<dbReference type="Gene3D" id="1.20.1640.10">
    <property type="entry name" value="Multidrug efflux transporter AcrB transmembrane domain"/>
    <property type="match status" value="1"/>
</dbReference>
<dbReference type="InterPro" id="IPR055344">
    <property type="entry name" value="SecD_SecF_C_bact"/>
</dbReference>
<feature type="transmembrane region" description="Helical" evidence="10">
    <location>
        <begin position="12"/>
        <end position="34"/>
    </location>
</feature>
<dbReference type="SUPFAM" id="SSF82866">
    <property type="entry name" value="Multidrug efflux transporter AcrB transmembrane domain"/>
    <property type="match status" value="1"/>
</dbReference>
<name>Q7NDR5_GLOVI</name>
<proteinExistence type="inferred from homology"/>
<dbReference type="Proteomes" id="UP000000557">
    <property type="component" value="Chromosome"/>
</dbReference>
<comment type="function">
    <text evidence="10">Part of the Sec protein translocase complex. Interacts with the SecYEG preprotein conducting channel. SecDF uses the proton motive force (PMF) to complete protein translocation after the ATP-dependent function of SecA.</text>
</comment>
<keyword evidence="6 10" id="KW-0653">Protein transport</keyword>
<keyword evidence="3 10" id="KW-1003">Cell membrane</keyword>
<keyword evidence="8 10" id="KW-0811">Translocation</keyword>
<reference evidence="12 13" key="1">
    <citation type="journal article" date="2003" name="DNA Res.">
        <title>Complete genome structure of Gloeobacter violaceus PCC 7421, a cyanobacterium that lacks thylakoids.</title>
        <authorList>
            <person name="Nakamura Y."/>
            <person name="Kaneko T."/>
            <person name="Sato S."/>
            <person name="Mimuro M."/>
            <person name="Miyashita H."/>
            <person name="Tsuchiya T."/>
            <person name="Sasamoto S."/>
            <person name="Watanabe A."/>
            <person name="Kawashima K."/>
            <person name="Kishida Y."/>
            <person name="Kiyokawa C."/>
            <person name="Kohara M."/>
            <person name="Matsumoto M."/>
            <person name="Matsuno A."/>
            <person name="Nakazaki N."/>
            <person name="Shimpo S."/>
            <person name="Takeuchi C."/>
            <person name="Yamada M."/>
            <person name="Tabata S."/>
        </authorList>
    </citation>
    <scope>NUCLEOTIDE SEQUENCE [LARGE SCALE GENOMIC DNA]</scope>
    <source>
        <strain evidence="13">ATCC 29082 / PCC 7421</strain>
    </source>
</reference>
<dbReference type="GO" id="GO:0043952">
    <property type="term" value="P:protein transport by the Sec complex"/>
    <property type="evidence" value="ECO:0007669"/>
    <property type="project" value="UniProtKB-UniRule"/>
</dbReference>